<name>A0A093XZ90_TALMA</name>
<dbReference type="InterPro" id="IPR035994">
    <property type="entry name" value="Nucleoside_phosphorylase_sf"/>
</dbReference>
<dbReference type="InterPro" id="IPR019734">
    <property type="entry name" value="TPR_rpt"/>
</dbReference>
<dbReference type="SMART" id="SM00028">
    <property type="entry name" value="TPR"/>
    <property type="match status" value="2"/>
</dbReference>
<dbReference type="SUPFAM" id="SSF53167">
    <property type="entry name" value="Purine and uridine phosphorylases"/>
    <property type="match status" value="1"/>
</dbReference>
<dbReference type="Gene3D" id="3.40.50.1580">
    <property type="entry name" value="Nucleoside phosphorylase domain"/>
    <property type="match status" value="1"/>
</dbReference>
<proteinExistence type="predicted"/>
<dbReference type="InterPro" id="IPR011990">
    <property type="entry name" value="TPR-like_helical_dom_sf"/>
</dbReference>
<dbReference type="GO" id="GO:0003824">
    <property type="term" value="F:catalytic activity"/>
    <property type="evidence" value="ECO:0007669"/>
    <property type="project" value="InterPro"/>
</dbReference>
<dbReference type="InterPro" id="IPR027417">
    <property type="entry name" value="P-loop_NTPase"/>
</dbReference>
<dbReference type="InterPro" id="IPR053137">
    <property type="entry name" value="NLR-like"/>
</dbReference>
<dbReference type="AlphaFoldDB" id="A0A093XZ90"/>
<organism evidence="2">
    <name type="scientific">Talaromyces marneffei PM1</name>
    <dbReference type="NCBI Taxonomy" id="1077442"/>
    <lineage>
        <taxon>Eukaryota</taxon>
        <taxon>Fungi</taxon>
        <taxon>Dikarya</taxon>
        <taxon>Ascomycota</taxon>
        <taxon>Pezizomycotina</taxon>
        <taxon>Eurotiomycetes</taxon>
        <taxon>Eurotiomycetidae</taxon>
        <taxon>Eurotiales</taxon>
        <taxon>Trichocomaceae</taxon>
        <taxon>Talaromyces</taxon>
        <taxon>Talaromyces sect. Talaromyces</taxon>
    </lineage>
</organism>
<evidence type="ECO:0000313" key="2">
    <source>
        <dbReference type="EMBL" id="KFX50553.1"/>
    </source>
</evidence>
<dbReference type="SUPFAM" id="SSF48452">
    <property type="entry name" value="TPR-like"/>
    <property type="match status" value="1"/>
</dbReference>
<protein>
    <submittedName>
        <fullName evidence="2">Nephrocystin-3</fullName>
    </submittedName>
</protein>
<dbReference type="HOGENOM" id="CLU_000288_125_3_1"/>
<dbReference type="InterPro" id="IPR002182">
    <property type="entry name" value="NB-ARC"/>
</dbReference>
<dbReference type="Gene3D" id="3.40.50.300">
    <property type="entry name" value="P-loop containing nucleotide triphosphate hydrolases"/>
    <property type="match status" value="1"/>
</dbReference>
<dbReference type="GO" id="GO:0043531">
    <property type="term" value="F:ADP binding"/>
    <property type="evidence" value="ECO:0007669"/>
    <property type="project" value="InterPro"/>
</dbReference>
<dbReference type="eggNOG" id="KOG1840">
    <property type="taxonomic scope" value="Eukaryota"/>
</dbReference>
<dbReference type="PANTHER" id="PTHR46082">
    <property type="entry name" value="ATP/GTP-BINDING PROTEIN-RELATED"/>
    <property type="match status" value="1"/>
</dbReference>
<reference evidence="2" key="1">
    <citation type="journal article" date="2014" name="PLoS Genet.">
        <title>Signature Gene Expression Reveals Novel Clues to the Molecular Mechanisms of Dimorphic Transition in Penicillium marneffei.</title>
        <authorList>
            <person name="Yang E."/>
            <person name="Wang G."/>
            <person name="Cai J."/>
            <person name="Woo P.C."/>
            <person name="Lau S.K."/>
            <person name="Yuen K.-Y."/>
            <person name="Chow W.-N."/>
            <person name="Lin X."/>
        </authorList>
    </citation>
    <scope>NUCLEOTIDE SEQUENCE [LARGE SCALE GENOMIC DNA]</scope>
    <source>
        <strain evidence="2">PM1</strain>
    </source>
</reference>
<dbReference type="SUPFAM" id="SSF52540">
    <property type="entry name" value="P-loop containing nucleoside triphosphate hydrolases"/>
    <property type="match status" value="1"/>
</dbReference>
<dbReference type="EMBL" id="JPOX01000007">
    <property type="protein sequence ID" value="KFX50553.1"/>
    <property type="molecule type" value="Genomic_DNA"/>
</dbReference>
<evidence type="ECO:0000259" key="1">
    <source>
        <dbReference type="Pfam" id="PF00931"/>
    </source>
</evidence>
<dbReference type="Pfam" id="PF13424">
    <property type="entry name" value="TPR_12"/>
    <property type="match status" value="1"/>
</dbReference>
<accession>A0A093XZ90</accession>
<dbReference type="Gene3D" id="1.25.40.10">
    <property type="entry name" value="Tetratricopeptide repeat domain"/>
    <property type="match status" value="1"/>
</dbReference>
<sequence length="899" mass="100500">MPGMGKGSAAGVASSLQVSYTRIQVALMVGICGGAPYPSSEEEIFLGDVIISDSVIEYNFGRQYPGGFQRKTDVKDTLGRPNREIRALLAGLKASRARREFQDQMLQYLHTMQQSETKWCRPAIINDVLFEASYQHKHYGPGSSSKCLCFDGASPDGICEEALAAMCNSLGCNEKQIRRQRHHTGIIKAAIHIGTIASADTVMKSGEHRDHVVKTERVIGFEMEGAGAWDNVPCIIIKGVCDYADSHKNKAWQAYAAATGASAAKTFLEYWGPVARTERQYHWMVPFQKNSRFVGREKEIAKIDGLISSHNGPSKIAICGLGGIGKTQIALELAHRIRERDSSWSIFWIPCTSQESVEQAYMCIAQTVGIQEVKPAEAKERVMAYLSQESAGKWLLIFDNADDQDMWMKDTETASALKKSLPRSPQGCILFTTRNRTLAVRLASPYVITASELDEETGLKMLEKSLVHSDQSVEPGAAVILLNQLALLPLAITQAAAYINENEIGLSTYVALLEEQESHVIELLSEDFEDDGRYEAIHNPIATTWWISFQQIQRLNTLAADYLSFMACVNPRDIPQSLLPQRASDNERIKAIGLLNAYSFISKQADGNFLSLHRLVHLTTRNWLRKNGQFGSQVFKTAGHLDETFPENDHTNRKQWREYLPHSLALMGEDEFQDKNERFIDLVWKVGNCLYADGRYNEAEKLFVQVMEIRKTVLGDEHPDTLTSILNLASTYWNQGQWNEAEKLFMQVMEIRKTVLGDEHPDTLTSMHNLAYTWQCQGKLHNAVSLMKECTDLRNKILGPNHPHSISSCRALNDYMDEYNALTHQIPLTGEKTPQTRREVSAGSSAAVVTTLSSCKGHINLSYPQRRSAATLFLKNHPLIIAARTPSPAPEGQNLQDVD</sequence>
<feature type="domain" description="NB-ARC" evidence="1">
    <location>
        <begin position="297"/>
        <end position="469"/>
    </location>
</feature>
<dbReference type="GO" id="GO:0009116">
    <property type="term" value="P:nucleoside metabolic process"/>
    <property type="evidence" value="ECO:0007669"/>
    <property type="project" value="InterPro"/>
</dbReference>
<dbReference type="Pfam" id="PF00931">
    <property type="entry name" value="NB-ARC"/>
    <property type="match status" value="1"/>
</dbReference>
<gene>
    <name evidence="2" type="ORF">GQ26_0072430</name>
</gene>
<comment type="caution">
    <text evidence="2">The sequence shown here is derived from an EMBL/GenBank/DDBJ whole genome shotgun (WGS) entry which is preliminary data.</text>
</comment>
<dbReference type="Pfam" id="PF13374">
    <property type="entry name" value="TPR_10"/>
    <property type="match status" value="1"/>
</dbReference>
<dbReference type="PANTHER" id="PTHR46082:SF6">
    <property type="entry name" value="AAA+ ATPASE DOMAIN-CONTAINING PROTEIN-RELATED"/>
    <property type="match status" value="1"/>
</dbReference>